<evidence type="ECO:0000256" key="5">
    <source>
        <dbReference type="ARBA" id="ARBA00022723"/>
    </source>
</evidence>
<comment type="caution">
    <text evidence="11">The sequence shown here is derived from an EMBL/GenBank/DDBJ whole genome shotgun (WGS) entry which is preliminary data.</text>
</comment>
<dbReference type="NCBIfam" id="TIGR02089">
    <property type="entry name" value="TTC"/>
    <property type="match status" value="1"/>
</dbReference>
<dbReference type="OrthoDB" id="9806254at2"/>
<dbReference type="InterPro" id="IPR024084">
    <property type="entry name" value="IsoPropMal-DH-like_dom"/>
</dbReference>
<reference evidence="11 12" key="1">
    <citation type="submission" date="2018-01" db="EMBL/GenBank/DDBJ databases">
        <title>Halomonas endophytica sp. nov., isolated from storage liquid in the stems of Populus euphratica.</title>
        <authorList>
            <person name="Chen C."/>
        </authorList>
    </citation>
    <scope>NUCLEOTIDE SEQUENCE [LARGE SCALE GENOMIC DNA]</scope>
    <source>
        <strain evidence="11 12">MC28</strain>
    </source>
</reference>
<sequence>MRGHRVAVIPGDGIGLEVIEAGKQVLEALAKKSGDFQFEFEDFDWCSQRYLEKGEYIPEGGLERLSKFDAIYFGAVGSQDVPDHVSLWELRLAICQGFDQYANVRPARVLPGVNSRLKGADEIDWVIVRENSEGEYSGNGGRVHQGFPDEVGTEVSVFTRKGLERIHRFAFNLAQSRPRKKLTLVTKSNAQRHGMVLWDEVFFEVAKAFPEVTIDRELVDAVTTRMVLKPETMDVIVATNLHADIISDLAAALSGSLGIAPTANLNPEGTFPSMFEPIHGSAFDIAGQGIANPVGSFWTAAMMLEHLGEKTAAECLMAAIERLTASGLQTQDLGGTATTRDVTQAICSDIESQ</sequence>
<comment type="cofactor">
    <cofactor evidence="2">
        <name>Mg(2+)</name>
        <dbReference type="ChEBI" id="CHEBI:18420"/>
    </cofactor>
</comment>
<dbReference type="EMBL" id="PNRF01000027">
    <property type="protein sequence ID" value="PMR74790.1"/>
    <property type="molecule type" value="Genomic_DNA"/>
</dbReference>
<dbReference type="SUPFAM" id="SSF53659">
    <property type="entry name" value="Isocitrate/Isopropylmalate dehydrogenase-like"/>
    <property type="match status" value="1"/>
</dbReference>
<evidence type="ECO:0000256" key="3">
    <source>
        <dbReference type="ARBA" id="ARBA00007769"/>
    </source>
</evidence>
<dbReference type="GO" id="GO:0000287">
    <property type="term" value="F:magnesium ion binding"/>
    <property type="evidence" value="ECO:0007669"/>
    <property type="project" value="InterPro"/>
</dbReference>
<evidence type="ECO:0000256" key="6">
    <source>
        <dbReference type="ARBA" id="ARBA00023002"/>
    </source>
</evidence>
<dbReference type="Proteomes" id="UP000235803">
    <property type="component" value="Unassembled WGS sequence"/>
</dbReference>
<dbReference type="GO" id="GO:0051287">
    <property type="term" value="F:NAD binding"/>
    <property type="evidence" value="ECO:0007669"/>
    <property type="project" value="InterPro"/>
</dbReference>
<dbReference type="Pfam" id="PF00180">
    <property type="entry name" value="Iso_dh"/>
    <property type="match status" value="1"/>
</dbReference>
<keyword evidence="12" id="KW-1185">Reference proteome</keyword>
<evidence type="ECO:0000256" key="2">
    <source>
        <dbReference type="ARBA" id="ARBA00001946"/>
    </source>
</evidence>
<gene>
    <name evidence="11" type="ORF">C1H69_13165</name>
</gene>
<name>A0A2N7U2Z5_9GAMM</name>
<dbReference type="GO" id="GO:0046553">
    <property type="term" value="F:D-malate dehydrogenase (decarboxylating) (NAD+) activity"/>
    <property type="evidence" value="ECO:0007669"/>
    <property type="project" value="UniProtKB-EC"/>
</dbReference>
<dbReference type="AlphaFoldDB" id="A0A2N7U2Z5"/>
<dbReference type="RefSeq" id="WP_102653852.1">
    <property type="nucleotide sequence ID" value="NZ_PNRF01000027.1"/>
</dbReference>
<evidence type="ECO:0000256" key="9">
    <source>
        <dbReference type="ARBA" id="ARBA00049301"/>
    </source>
</evidence>
<comment type="cofactor">
    <cofactor evidence="1">
        <name>Mn(2+)</name>
        <dbReference type="ChEBI" id="CHEBI:29035"/>
    </cofactor>
</comment>
<dbReference type="PROSITE" id="PS00470">
    <property type="entry name" value="IDH_IMDH"/>
    <property type="match status" value="1"/>
</dbReference>
<accession>A0A2N7U2Z5</accession>
<comment type="similarity">
    <text evidence="3">Belongs to the isocitrate and isopropylmalate dehydrogenases family.</text>
</comment>
<dbReference type="InterPro" id="IPR050501">
    <property type="entry name" value="ICDH/IPMDH"/>
</dbReference>
<dbReference type="PANTHER" id="PTHR43275">
    <property type="entry name" value="D-MALATE DEHYDROGENASE [DECARBOXYLATING]"/>
    <property type="match status" value="1"/>
</dbReference>
<keyword evidence="8" id="KW-0464">Manganese</keyword>
<evidence type="ECO:0000256" key="8">
    <source>
        <dbReference type="ARBA" id="ARBA00023211"/>
    </source>
</evidence>
<comment type="catalytic activity">
    <reaction evidence="9">
        <text>(R)-malate + NAD(+) = pyruvate + CO2 + NADH</text>
        <dbReference type="Rhea" id="RHEA:18365"/>
        <dbReference type="ChEBI" id="CHEBI:15361"/>
        <dbReference type="ChEBI" id="CHEBI:15588"/>
        <dbReference type="ChEBI" id="CHEBI:16526"/>
        <dbReference type="ChEBI" id="CHEBI:57540"/>
        <dbReference type="ChEBI" id="CHEBI:57945"/>
        <dbReference type="EC" id="1.1.1.83"/>
    </reaction>
</comment>
<keyword evidence="5" id="KW-0479">Metal-binding</keyword>
<organism evidence="11 12">
    <name type="scientific">Billgrantia endophytica</name>
    <dbReference type="NCBI Taxonomy" id="2033802"/>
    <lineage>
        <taxon>Bacteria</taxon>
        <taxon>Pseudomonadati</taxon>
        <taxon>Pseudomonadota</taxon>
        <taxon>Gammaproteobacteria</taxon>
        <taxon>Oceanospirillales</taxon>
        <taxon>Halomonadaceae</taxon>
        <taxon>Billgrantia</taxon>
    </lineage>
</organism>
<evidence type="ECO:0000259" key="10">
    <source>
        <dbReference type="SMART" id="SM01329"/>
    </source>
</evidence>
<evidence type="ECO:0000313" key="12">
    <source>
        <dbReference type="Proteomes" id="UP000235803"/>
    </source>
</evidence>
<feature type="domain" description="Isopropylmalate dehydrogenase-like" evidence="10">
    <location>
        <begin position="5"/>
        <end position="346"/>
    </location>
</feature>
<proteinExistence type="inferred from homology"/>
<keyword evidence="7" id="KW-0520">NAD</keyword>
<dbReference type="Gene3D" id="3.40.718.10">
    <property type="entry name" value="Isopropylmalate Dehydrogenase"/>
    <property type="match status" value="1"/>
</dbReference>
<evidence type="ECO:0000256" key="7">
    <source>
        <dbReference type="ARBA" id="ARBA00023027"/>
    </source>
</evidence>
<dbReference type="SMART" id="SM01329">
    <property type="entry name" value="Iso_dh"/>
    <property type="match status" value="1"/>
</dbReference>
<dbReference type="InterPro" id="IPR019818">
    <property type="entry name" value="IsoCit/isopropylmalate_DH_CS"/>
</dbReference>
<evidence type="ECO:0000256" key="1">
    <source>
        <dbReference type="ARBA" id="ARBA00001936"/>
    </source>
</evidence>
<dbReference type="EC" id="1.1.1.83" evidence="4"/>
<evidence type="ECO:0000313" key="11">
    <source>
        <dbReference type="EMBL" id="PMR74790.1"/>
    </source>
</evidence>
<keyword evidence="6" id="KW-0560">Oxidoreductase</keyword>
<dbReference type="PANTHER" id="PTHR43275:SF1">
    <property type="entry name" value="D-MALATE DEHYDROGENASE [DECARBOXYLATING]"/>
    <property type="match status" value="1"/>
</dbReference>
<protein>
    <recommendedName>
        <fullName evidence="4">D-malate dehydrogenase (decarboxylating)</fullName>
        <ecNumber evidence="4">1.1.1.83</ecNumber>
    </recommendedName>
</protein>
<dbReference type="InterPro" id="IPR011829">
    <property type="entry name" value="TTC_DH"/>
</dbReference>
<evidence type="ECO:0000256" key="4">
    <source>
        <dbReference type="ARBA" id="ARBA00013126"/>
    </source>
</evidence>